<evidence type="ECO:0000256" key="3">
    <source>
        <dbReference type="ARBA" id="ARBA00023295"/>
    </source>
</evidence>
<dbReference type="Pfam" id="PF00295">
    <property type="entry name" value="Glyco_hydro_28"/>
    <property type="match status" value="1"/>
</dbReference>
<dbReference type="GO" id="GO:0005975">
    <property type="term" value="P:carbohydrate metabolic process"/>
    <property type="evidence" value="ECO:0007669"/>
    <property type="project" value="InterPro"/>
</dbReference>
<dbReference type="InterPro" id="IPR006626">
    <property type="entry name" value="PbH1"/>
</dbReference>
<dbReference type="PANTHER" id="PTHR31339">
    <property type="entry name" value="PECTIN LYASE-RELATED"/>
    <property type="match status" value="1"/>
</dbReference>
<dbReference type="KEGG" id="acm:AciX9_3837"/>
<evidence type="ECO:0000256" key="2">
    <source>
        <dbReference type="ARBA" id="ARBA00022801"/>
    </source>
</evidence>
<dbReference type="InterPro" id="IPR012334">
    <property type="entry name" value="Pectin_lyas_fold"/>
</dbReference>
<sequence length="467" mass="50200">MTERMNASPRRTFLKTMLQAGAAATFTSPVFALEKKAHTTPVTAAPSVQLNVRDFGAIGDGITLETESLQRTIDRCGVLGGGEVIIPAGRYLTGSVSLRTKVTLRLAAECVILGSPDLAHYAVSQVRWEGKWIPGYLGLIHALDARKIAVLGPGSIEGNVAVAGRPTKENPLRRPALIEFLYCDDVHLEGFSTSYAHMWSIHPTCCDNLVFRNLTVRSTLTNGDGIDIDSCRHVLIDTCDIASGDDCISLKSGRGEEAYQLARPTEDVRIVNCTLEGRGFACIGIGSETSAGIRRVLIEGCRVTSVYKFAVYIKSRVGRGAFIEDLTVRDMSAAKMRMGFLKISQTSAGVQDENPVPGLDGLPLFRNISFLRIHVDDAPVLVEAKEISADKLLDGLTLDGFTGTCAKGLELANITHATLRGIAVSGFTGPLLRIDNVTGKGLQGAEKLPPRGRTELVATPAVPYKLH</sequence>
<accession>E8X714</accession>
<feature type="signal peptide" evidence="5">
    <location>
        <begin position="1"/>
        <end position="32"/>
    </location>
</feature>
<proteinExistence type="inferred from homology"/>
<dbReference type="InterPro" id="IPR011050">
    <property type="entry name" value="Pectin_lyase_fold/virulence"/>
</dbReference>
<organism evidence="7">
    <name type="scientific">Granulicella tundricola (strain ATCC BAA-1859 / DSM 23138 / MP5ACTX9)</name>
    <dbReference type="NCBI Taxonomy" id="1198114"/>
    <lineage>
        <taxon>Bacteria</taxon>
        <taxon>Pseudomonadati</taxon>
        <taxon>Acidobacteriota</taxon>
        <taxon>Terriglobia</taxon>
        <taxon>Terriglobales</taxon>
        <taxon>Acidobacteriaceae</taxon>
        <taxon>Granulicella</taxon>
    </lineage>
</organism>
<evidence type="ECO:0000256" key="4">
    <source>
        <dbReference type="RuleBase" id="RU361169"/>
    </source>
</evidence>
<evidence type="ECO:0000313" key="7">
    <source>
        <dbReference type="Proteomes" id="UP000000343"/>
    </source>
</evidence>
<dbReference type="PANTHER" id="PTHR31339:SF9">
    <property type="entry name" value="PLASMIN AND FIBRONECTIN-BINDING PROTEIN A"/>
    <property type="match status" value="1"/>
</dbReference>
<keyword evidence="6" id="KW-0614">Plasmid</keyword>
<dbReference type="InterPro" id="IPR051801">
    <property type="entry name" value="GH28_Enzymes"/>
</dbReference>
<dbReference type="InterPro" id="IPR006311">
    <property type="entry name" value="TAT_signal"/>
</dbReference>
<keyword evidence="7" id="KW-1185">Reference proteome</keyword>
<evidence type="ECO:0000313" key="6">
    <source>
        <dbReference type="EMBL" id="ADW71123.1"/>
    </source>
</evidence>
<dbReference type="RefSeq" id="WP_013582145.1">
    <property type="nucleotide sequence ID" value="NC_015065.1"/>
</dbReference>
<comment type="similarity">
    <text evidence="1 4">Belongs to the glycosyl hydrolase 28 family.</text>
</comment>
<dbReference type="InterPro" id="IPR000743">
    <property type="entry name" value="Glyco_hydro_28"/>
</dbReference>
<gene>
    <name evidence="6" type="ordered locus">AciX9_3837</name>
</gene>
<keyword evidence="5" id="KW-0732">Signal</keyword>
<dbReference type="PROSITE" id="PS51318">
    <property type="entry name" value="TAT"/>
    <property type="match status" value="1"/>
</dbReference>
<dbReference type="Gene3D" id="2.160.20.10">
    <property type="entry name" value="Single-stranded right-handed beta-helix, Pectin lyase-like"/>
    <property type="match status" value="1"/>
</dbReference>
<protein>
    <submittedName>
        <fullName evidence="6">Glycoside hydrolase family 28</fullName>
    </submittedName>
</protein>
<reference evidence="7" key="1">
    <citation type="submission" date="2011-01" db="EMBL/GenBank/DDBJ databases">
        <title>Complete sequence of plasmid2 of Acidobacterium sp. MP5ACTX9.</title>
        <authorList>
            <consortium name="US DOE Joint Genome Institute"/>
            <person name="Lucas S."/>
            <person name="Copeland A."/>
            <person name="Lapidus A."/>
            <person name="Cheng J.-F."/>
            <person name="Goodwin L."/>
            <person name="Pitluck S."/>
            <person name="Teshima H."/>
            <person name="Detter J.C."/>
            <person name="Han C."/>
            <person name="Tapia R."/>
            <person name="Land M."/>
            <person name="Hauser L."/>
            <person name="Kyrpides N."/>
            <person name="Ivanova N."/>
            <person name="Ovchinnikova G."/>
            <person name="Pagani I."/>
            <person name="Rawat S.R."/>
            <person name="Mannisto M."/>
            <person name="Haggblom M.M."/>
            <person name="Woyke T."/>
        </authorList>
    </citation>
    <scope>NUCLEOTIDE SEQUENCE [LARGE SCALE GENOMIC DNA]</scope>
    <source>
        <strain evidence="7">MP5ACTX9</strain>
        <plasmid evidence="7">Plasmid pACIX902</plasmid>
    </source>
</reference>
<dbReference type="HOGENOM" id="CLU_016031_8_3_0"/>
<feature type="chain" id="PRO_5003230307" evidence="5">
    <location>
        <begin position="33"/>
        <end position="467"/>
    </location>
</feature>
<evidence type="ECO:0000256" key="1">
    <source>
        <dbReference type="ARBA" id="ARBA00008834"/>
    </source>
</evidence>
<dbReference type="EMBL" id="CP002482">
    <property type="protein sequence ID" value="ADW71123.1"/>
    <property type="molecule type" value="Genomic_DNA"/>
</dbReference>
<dbReference type="AlphaFoldDB" id="E8X714"/>
<dbReference type="SMART" id="SM00710">
    <property type="entry name" value="PbH1"/>
    <property type="match status" value="4"/>
</dbReference>
<geneLocation type="plasmid" evidence="6 7">
    <name>pACIX902</name>
</geneLocation>
<dbReference type="SUPFAM" id="SSF51126">
    <property type="entry name" value="Pectin lyase-like"/>
    <property type="match status" value="1"/>
</dbReference>
<keyword evidence="3 4" id="KW-0326">Glycosidase</keyword>
<evidence type="ECO:0000256" key="5">
    <source>
        <dbReference type="SAM" id="SignalP"/>
    </source>
</evidence>
<keyword evidence="2 4" id="KW-0378">Hydrolase</keyword>
<dbReference type="OrthoDB" id="9795222at2"/>
<name>E8X714_GRATM</name>
<dbReference type="GO" id="GO:0004650">
    <property type="term" value="F:polygalacturonase activity"/>
    <property type="evidence" value="ECO:0007669"/>
    <property type="project" value="InterPro"/>
</dbReference>
<dbReference type="Proteomes" id="UP000000343">
    <property type="component" value="Plasmid pACIX902"/>
</dbReference>